<gene>
    <name evidence="2" type="ORF">S06H3_54180</name>
</gene>
<evidence type="ECO:0000313" key="2">
    <source>
        <dbReference type="EMBL" id="GAI48949.1"/>
    </source>
</evidence>
<feature type="domain" description="Peptidase M15A C-terminal" evidence="1">
    <location>
        <begin position="3"/>
        <end position="89"/>
    </location>
</feature>
<comment type="caution">
    <text evidence="2">The sequence shown here is derived from an EMBL/GenBank/DDBJ whole genome shotgun (WGS) entry which is preliminary data.</text>
</comment>
<dbReference type="InterPro" id="IPR009045">
    <property type="entry name" value="Zn_M74/Hedgehog-like"/>
</dbReference>
<reference evidence="2" key="1">
    <citation type="journal article" date="2014" name="Front. Microbiol.">
        <title>High frequency of phylogenetically diverse reductive dehalogenase-homologous genes in deep subseafloor sedimentary metagenomes.</title>
        <authorList>
            <person name="Kawai M."/>
            <person name="Futagami T."/>
            <person name="Toyoda A."/>
            <person name="Takaki Y."/>
            <person name="Nishi S."/>
            <person name="Hori S."/>
            <person name="Arai W."/>
            <person name="Tsubouchi T."/>
            <person name="Morono Y."/>
            <person name="Uchiyama I."/>
            <person name="Ito T."/>
            <person name="Fujiyama A."/>
            <person name="Inagaki F."/>
            <person name="Takami H."/>
        </authorList>
    </citation>
    <scope>NUCLEOTIDE SEQUENCE</scope>
    <source>
        <strain evidence="2">Expedition CK06-06</strain>
    </source>
</reference>
<dbReference type="Pfam" id="PF08291">
    <property type="entry name" value="Peptidase_M15_3"/>
    <property type="match status" value="1"/>
</dbReference>
<accession>X1R090</accession>
<proteinExistence type="predicted"/>
<dbReference type="Gene3D" id="3.30.1380.10">
    <property type="match status" value="1"/>
</dbReference>
<sequence length="108" mass="12571">INLELVEKIQKVRDLLNRKIFVVSGIRCPFWNTHEGGDRDSFHLPKWGLATDLKTEGAWSRKRIIELYLAAEKIGFNGLGFYETFIHVDTGGRISRWILRGGKYIYLF</sequence>
<feature type="non-terminal residue" evidence="2">
    <location>
        <position position="1"/>
    </location>
</feature>
<name>X1R090_9ZZZZ</name>
<organism evidence="2">
    <name type="scientific">marine sediment metagenome</name>
    <dbReference type="NCBI Taxonomy" id="412755"/>
    <lineage>
        <taxon>unclassified sequences</taxon>
        <taxon>metagenomes</taxon>
        <taxon>ecological metagenomes</taxon>
    </lineage>
</organism>
<dbReference type="SUPFAM" id="SSF55166">
    <property type="entry name" value="Hedgehog/DD-peptidase"/>
    <property type="match status" value="1"/>
</dbReference>
<dbReference type="EMBL" id="BARV01034626">
    <property type="protein sequence ID" value="GAI48949.1"/>
    <property type="molecule type" value="Genomic_DNA"/>
</dbReference>
<protein>
    <recommendedName>
        <fullName evidence="1">Peptidase M15A C-terminal domain-containing protein</fullName>
    </recommendedName>
</protein>
<dbReference type="InterPro" id="IPR013230">
    <property type="entry name" value="Peptidase_M15A_C"/>
</dbReference>
<dbReference type="AlphaFoldDB" id="X1R090"/>
<evidence type="ECO:0000259" key="1">
    <source>
        <dbReference type="Pfam" id="PF08291"/>
    </source>
</evidence>